<sequence>MAPVSEIESSRANFNSTLHSFNKDEITISEYIFLRIYQLGIKSIFGVPGDFNLSLLEHLYDIPDLNWIGCCNELNASYAADAYSKTTNKMSVLLTTYGVGELSAINGIAGSYSEYSPLLHIVGTSRYALKNSDLNIHHLVTNSNTLLKPDHFIYEKIAENFSCVQESITDDALEACVKVDNVIRDVWMKSRPGYLFLPCDLTEMKVPMKYLYTDLDLTYSPTVPQSRIDEVVSKILDKLYSSSNPCVIADYFLKKFRLEDKFEQLINKLDGKINIYDTFLGKGLIHEDMSRFVGTYNGKLGDSYVTKSIESSDLILHIGNFDNEVNNGFFTFDLLKERKIELNPDYISICGELYTDLNLQDVFPVLLSKLQTFKVPTAKVIEKDLCVTKKNDTVYPLIEQDLFNSLQSNLKPNDILIVDTCSFIFSISDLKLKGAKFINQMLWGAIGYALPATLGASLALRDFNMDGRVITVEGDGSAQMSLQELASFVRYKINPILFILNNDGYTIERVIKGPNRSYNDISCDWQWCQMMKVFGDVDETYSKSHRVTSAKQLETMMSDTVYQHENKFQLVELILPKFDVPDRLLRMIHGN</sequence>
<dbReference type="STRING" id="983967.A0A1E4T419"/>
<dbReference type="InterPro" id="IPR011766">
    <property type="entry name" value="TPP_enzyme_TPP-bd"/>
</dbReference>
<dbReference type="PIRSF" id="PIRSF036565">
    <property type="entry name" value="Pyruvt_ip_decrb"/>
    <property type="match status" value="1"/>
</dbReference>
<dbReference type="PANTHER" id="PTHR43452">
    <property type="entry name" value="PYRUVATE DECARBOXYLASE"/>
    <property type="match status" value="1"/>
</dbReference>
<evidence type="ECO:0000259" key="12">
    <source>
        <dbReference type="Pfam" id="PF02776"/>
    </source>
</evidence>
<evidence type="ECO:0000313" key="13">
    <source>
        <dbReference type="EMBL" id="ODV86506.1"/>
    </source>
</evidence>
<evidence type="ECO:0000259" key="11">
    <source>
        <dbReference type="Pfam" id="PF02775"/>
    </source>
</evidence>
<dbReference type="GO" id="GO:0030976">
    <property type="term" value="F:thiamine pyrophosphate binding"/>
    <property type="evidence" value="ECO:0007669"/>
    <property type="project" value="InterPro"/>
</dbReference>
<accession>A0A1E4T419</accession>
<evidence type="ECO:0000256" key="2">
    <source>
        <dbReference type="ARBA" id="ARBA00007812"/>
    </source>
</evidence>
<feature type="binding site" evidence="8">
    <location>
        <position position="504"/>
    </location>
    <ligand>
        <name>Mg(2+)</name>
        <dbReference type="ChEBI" id="CHEBI:18420"/>
    </ligand>
</feature>
<feature type="domain" description="Thiamine pyrophosphate enzyme N-terminal TPP-binding" evidence="12">
    <location>
        <begin position="27"/>
        <end position="131"/>
    </location>
</feature>
<dbReference type="OrthoDB" id="308383at2759"/>
<dbReference type="FunFam" id="3.40.50.970:FF:000024">
    <property type="entry name" value="Pyruvate decarboxylase isozyme"/>
    <property type="match status" value="1"/>
</dbReference>
<dbReference type="InterPro" id="IPR029061">
    <property type="entry name" value="THDP-binding"/>
</dbReference>
<dbReference type="GO" id="GO:0000287">
    <property type="term" value="F:magnesium ion binding"/>
    <property type="evidence" value="ECO:0007669"/>
    <property type="project" value="InterPro"/>
</dbReference>
<dbReference type="CDD" id="cd07038">
    <property type="entry name" value="TPP_PYR_PDC_IPDC_like"/>
    <property type="match status" value="1"/>
</dbReference>
<protein>
    <recommendedName>
        <fullName evidence="15">Pyruvate decarboxylase</fullName>
    </recommendedName>
</protein>
<dbReference type="InterPro" id="IPR047213">
    <property type="entry name" value="TPP_PYR_PDC_IPDC-like"/>
</dbReference>
<dbReference type="Pfam" id="PF02776">
    <property type="entry name" value="TPP_enzyme_N"/>
    <property type="match status" value="1"/>
</dbReference>
<dbReference type="InterPro" id="IPR047214">
    <property type="entry name" value="TPP_PDC_IPDC"/>
</dbReference>
<evidence type="ECO:0000256" key="5">
    <source>
        <dbReference type="ARBA" id="ARBA00022842"/>
    </source>
</evidence>
<proteinExistence type="inferred from homology"/>
<feature type="binding site" evidence="8">
    <location>
        <position position="475"/>
    </location>
    <ligand>
        <name>Mg(2+)</name>
        <dbReference type="ChEBI" id="CHEBI:18420"/>
    </ligand>
</feature>
<evidence type="ECO:0000256" key="9">
    <source>
        <dbReference type="RuleBase" id="RU362132"/>
    </source>
</evidence>
<evidence type="ECO:0000313" key="14">
    <source>
        <dbReference type="Proteomes" id="UP000094801"/>
    </source>
</evidence>
<feature type="binding site" evidence="8">
    <location>
        <position position="502"/>
    </location>
    <ligand>
        <name>Mg(2+)</name>
        <dbReference type="ChEBI" id="CHEBI:18420"/>
    </ligand>
</feature>
<dbReference type="Pfam" id="PF02775">
    <property type="entry name" value="TPP_enzyme_C"/>
    <property type="match status" value="1"/>
</dbReference>
<dbReference type="EMBL" id="KV453850">
    <property type="protein sequence ID" value="ODV86506.1"/>
    <property type="molecule type" value="Genomic_DNA"/>
</dbReference>
<dbReference type="Gene3D" id="3.40.50.1220">
    <property type="entry name" value="TPP-binding domain"/>
    <property type="match status" value="1"/>
</dbReference>
<evidence type="ECO:0000256" key="3">
    <source>
        <dbReference type="ARBA" id="ARBA00022723"/>
    </source>
</evidence>
<comment type="similarity">
    <text evidence="2 9">Belongs to the TPP enzyme family.</text>
</comment>
<dbReference type="Gene3D" id="3.40.50.970">
    <property type="match status" value="2"/>
</dbReference>
<dbReference type="InterPro" id="IPR012000">
    <property type="entry name" value="Thiamin_PyroP_enz_cen_dom"/>
</dbReference>
<evidence type="ECO:0000256" key="1">
    <source>
        <dbReference type="ARBA" id="ARBA00001964"/>
    </source>
</evidence>
<dbReference type="InterPro" id="IPR012110">
    <property type="entry name" value="PDC/IPDC-like"/>
</dbReference>
<dbReference type="AlphaFoldDB" id="A0A1E4T419"/>
<evidence type="ECO:0000256" key="7">
    <source>
        <dbReference type="ARBA" id="ARBA00023239"/>
    </source>
</evidence>
<keyword evidence="4" id="KW-0210">Decarboxylase</keyword>
<dbReference type="InterPro" id="IPR029035">
    <property type="entry name" value="DHS-like_NAD/FAD-binding_dom"/>
</dbReference>
<keyword evidence="7" id="KW-0456">Lyase</keyword>
<gene>
    <name evidence="13" type="ORF">CANARDRAFT_6971</name>
</gene>
<evidence type="ECO:0000259" key="10">
    <source>
        <dbReference type="Pfam" id="PF00205"/>
    </source>
</evidence>
<dbReference type="Proteomes" id="UP000094801">
    <property type="component" value="Unassembled WGS sequence"/>
</dbReference>
<name>A0A1E4T419_9ASCO</name>
<dbReference type="GO" id="GO:0004737">
    <property type="term" value="F:pyruvate decarboxylase activity"/>
    <property type="evidence" value="ECO:0007669"/>
    <property type="project" value="TreeGrafter"/>
</dbReference>
<feature type="domain" description="Thiamine pyrophosphate enzyme central" evidence="10">
    <location>
        <begin position="232"/>
        <end position="357"/>
    </location>
</feature>
<dbReference type="FunFam" id="3.40.50.970:FF:000019">
    <property type="entry name" value="Pyruvate decarboxylase isozyme"/>
    <property type="match status" value="1"/>
</dbReference>
<evidence type="ECO:0008006" key="15">
    <source>
        <dbReference type="Google" id="ProtNLM"/>
    </source>
</evidence>
<dbReference type="SUPFAM" id="SSF52518">
    <property type="entry name" value="Thiamin diphosphate-binding fold (THDP-binding)"/>
    <property type="match status" value="2"/>
</dbReference>
<comment type="cofactor">
    <cofactor evidence="8">
        <name>Mg(2+)</name>
        <dbReference type="ChEBI" id="CHEBI:18420"/>
    </cofactor>
    <text evidence="8">Binds 1 Mg(2+) per subunit.</text>
</comment>
<dbReference type="SUPFAM" id="SSF52467">
    <property type="entry name" value="DHS-like NAD/FAD-binding domain"/>
    <property type="match status" value="1"/>
</dbReference>
<feature type="domain" description="Thiamine pyrophosphate enzyme TPP-binding" evidence="11">
    <location>
        <begin position="435"/>
        <end position="564"/>
    </location>
</feature>
<dbReference type="GO" id="GO:0000949">
    <property type="term" value="P:aromatic amino acid family catabolic process to alcohol via Ehrlich pathway"/>
    <property type="evidence" value="ECO:0007669"/>
    <property type="project" value="TreeGrafter"/>
</dbReference>
<keyword evidence="6 9" id="KW-0786">Thiamine pyrophosphate</keyword>
<dbReference type="GO" id="GO:0005829">
    <property type="term" value="C:cytosol"/>
    <property type="evidence" value="ECO:0007669"/>
    <property type="project" value="TreeGrafter"/>
</dbReference>
<organism evidence="13 14">
    <name type="scientific">[Candida] arabinofermentans NRRL YB-2248</name>
    <dbReference type="NCBI Taxonomy" id="983967"/>
    <lineage>
        <taxon>Eukaryota</taxon>
        <taxon>Fungi</taxon>
        <taxon>Dikarya</taxon>
        <taxon>Ascomycota</taxon>
        <taxon>Saccharomycotina</taxon>
        <taxon>Pichiomycetes</taxon>
        <taxon>Pichiales</taxon>
        <taxon>Pichiaceae</taxon>
        <taxon>Ogataea</taxon>
        <taxon>Ogataea/Candida clade</taxon>
    </lineage>
</organism>
<reference evidence="14" key="1">
    <citation type="submission" date="2016-04" db="EMBL/GenBank/DDBJ databases">
        <title>Comparative genomics of biotechnologically important yeasts.</title>
        <authorList>
            <consortium name="DOE Joint Genome Institute"/>
            <person name="Riley R."/>
            <person name="Haridas S."/>
            <person name="Wolfe K.H."/>
            <person name="Lopes M.R."/>
            <person name="Hittinger C.T."/>
            <person name="Goker M."/>
            <person name="Salamov A."/>
            <person name="Wisecaver J."/>
            <person name="Long T.M."/>
            <person name="Aerts A.L."/>
            <person name="Barry K."/>
            <person name="Choi C."/>
            <person name="Clum A."/>
            <person name="Coughlan A.Y."/>
            <person name="Deshpande S."/>
            <person name="Douglass A.P."/>
            <person name="Hanson S.J."/>
            <person name="Klenk H.-P."/>
            <person name="Labutti K."/>
            <person name="Lapidus A."/>
            <person name="Lindquist E."/>
            <person name="Lipzen A."/>
            <person name="Meier-Kolthoff J.P."/>
            <person name="Ohm R.A."/>
            <person name="Otillar R.P."/>
            <person name="Pangilinan J."/>
            <person name="Peng Y."/>
            <person name="Rokas A."/>
            <person name="Rosa C.A."/>
            <person name="Scheuner C."/>
            <person name="Sibirny A.A."/>
            <person name="Slot J.C."/>
            <person name="Stielow J.B."/>
            <person name="Sun H."/>
            <person name="Kurtzman C.P."/>
            <person name="Blackwell M."/>
            <person name="Grigoriev I.V."/>
            <person name="Jeffries T.W."/>
        </authorList>
    </citation>
    <scope>NUCLEOTIDE SEQUENCE [LARGE SCALE GENOMIC DNA]</scope>
    <source>
        <strain evidence="14">NRRL YB-2248</strain>
    </source>
</reference>
<dbReference type="InterPro" id="IPR012001">
    <property type="entry name" value="Thiamin_PyroP_enz_TPP-bd_dom"/>
</dbReference>
<keyword evidence="5 8" id="KW-0460">Magnesium</keyword>
<evidence type="ECO:0000256" key="4">
    <source>
        <dbReference type="ARBA" id="ARBA00022793"/>
    </source>
</evidence>
<dbReference type="CDD" id="cd02005">
    <property type="entry name" value="TPP_PDC_IPDC"/>
    <property type="match status" value="1"/>
</dbReference>
<keyword evidence="14" id="KW-1185">Reference proteome</keyword>
<evidence type="ECO:0000256" key="8">
    <source>
        <dbReference type="PIRSR" id="PIRSR036565-2"/>
    </source>
</evidence>
<dbReference type="PANTHER" id="PTHR43452:SF3">
    <property type="entry name" value="TRANSAMINATED AMINO ACID DECARBOXYLASE"/>
    <property type="match status" value="1"/>
</dbReference>
<comment type="cofactor">
    <cofactor evidence="1">
        <name>thiamine diphosphate</name>
        <dbReference type="ChEBI" id="CHEBI:58937"/>
    </cofactor>
</comment>
<evidence type="ECO:0000256" key="6">
    <source>
        <dbReference type="ARBA" id="ARBA00023052"/>
    </source>
</evidence>
<dbReference type="GO" id="GO:0005634">
    <property type="term" value="C:nucleus"/>
    <property type="evidence" value="ECO:0007669"/>
    <property type="project" value="TreeGrafter"/>
</dbReference>
<keyword evidence="3 8" id="KW-0479">Metal-binding</keyword>
<dbReference type="Pfam" id="PF00205">
    <property type="entry name" value="TPP_enzyme_M"/>
    <property type="match status" value="1"/>
</dbReference>